<comment type="caution">
    <text evidence="2">The sequence shown here is derived from an EMBL/GenBank/DDBJ whole genome shotgun (WGS) entry which is preliminary data.</text>
</comment>
<keyword evidence="3" id="KW-1185">Reference proteome</keyword>
<dbReference type="Pfam" id="PF14273">
    <property type="entry name" value="DUF4360"/>
    <property type="match status" value="1"/>
</dbReference>
<evidence type="ECO:0000256" key="1">
    <source>
        <dbReference type="SAM" id="SignalP"/>
    </source>
</evidence>
<dbReference type="OrthoDB" id="10283541at2759"/>
<dbReference type="EMBL" id="JACGCI010000025">
    <property type="protein sequence ID" value="KAF6756571.1"/>
    <property type="molecule type" value="Genomic_DNA"/>
</dbReference>
<dbReference type="AlphaFoldDB" id="A0A8H6I386"/>
<evidence type="ECO:0000313" key="3">
    <source>
        <dbReference type="Proteomes" id="UP000521943"/>
    </source>
</evidence>
<sequence length="167" mass="17401">MFKSLTCLVALASAALAAPATVATVPAGFEITSSSLSGTGCPTPESAVFNYDAESAAFSMVYTEFVTTAGPGLPNPGHKECVLSLNLTIPEGYSVSVPNFTPHTDGENNGAWLNLRDFSPPGSEDYASACGGAAELTWDTRVLQWDEGEPITYSVDSIDSGFIFTAC</sequence>
<protein>
    <recommendedName>
        <fullName evidence="4">Ubiquitin 3 binding protein But2 C-terminal domain-containing protein</fullName>
    </recommendedName>
</protein>
<evidence type="ECO:0008006" key="4">
    <source>
        <dbReference type="Google" id="ProtNLM"/>
    </source>
</evidence>
<accession>A0A8H6I386</accession>
<feature type="chain" id="PRO_5034049284" description="Ubiquitin 3 binding protein But2 C-terminal domain-containing protein" evidence="1">
    <location>
        <begin position="18"/>
        <end position="167"/>
    </location>
</feature>
<name>A0A8H6I386_9AGAR</name>
<dbReference type="Proteomes" id="UP000521943">
    <property type="component" value="Unassembled WGS sequence"/>
</dbReference>
<proteinExistence type="predicted"/>
<dbReference type="InterPro" id="IPR025649">
    <property type="entry name" value="DUF4360"/>
</dbReference>
<reference evidence="2 3" key="1">
    <citation type="submission" date="2020-07" db="EMBL/GenBank/DDBJ databases">
        <title>Comparative genomics of pyrophilous fungi reveals a link between fire events and developmental genes.</title>
        <authorList>
            <consortium name="DOE Joint Genome Institute"/>
            <person name="Steindorff A.S."/>
            <person name="Carver A."/>
            <person name="Calhoun S."/>
            <person name="Stillman K."/>
            <person name="Liu H."/>
            <person name="Lipzen A."/>
            <person name="Pangilinan J."/>
            <person name="Labutti K."/>
            <person name="Bruns T.D."/>
            <person name="Grigoriev I.V."/>
        </authorList>
    </citation>
    <scope>NUCLEOTIDE SEQUENCE [LARGE SCALE GENOMIC DNA]</scope>
    <source>
        <strain evidence="2 3">CBS 144469</strain>
    </source>
</reference>
<feature type="signal peptide" evidence="1">
    <location>
        <begin position="1"/>
        <end position="17"/>
    </location>
</feature>
<keyword evidence="1" id="KW-0732">Signal</keyword>
<organism evidence="2 3">
    <name type="scientific">Ephemerocybe angulata</name>
    <dbReference type="NCBI Taxonomy" id="980116"/>
    <lineage>
        <taxon>Eukaryota</taxon>
        <taxon>Fungi</taxon>
        <taxon>Dikarya</taxon>
        <taxon>Basidiomycota</taxon>
        <taxon>Agaricomycotina</taxon>
        <taxon>Agaricomycetes</taxon>
        <taxon>Agaricomycetidae</taxon>
        <taxon>Agaricales</taxon>
        <taxon>Agaricineae</taxon>
        <taxon>Psathyrellaceae</taxon>
        <taxon>Ephemerocybe</taxon>
    </lineage>
</organism>
<evidence type="ECO:0000313" key="2">
    <source>
        <dbReference type="EMBL" id="KAF6756571.1"/>
    </source>
</evidence>
<gene>
    <name evidence="2" type="ORF">DFP72DRAFT_271961</name>
</gene>